<dbReference type="InParanoid" id="K1XLJ7"/>
<evidence type="ECO:0000256" key="1">
    <source>
        <dbReference type="SAM" id="MobiDB-lite"/>
    </source>
</evidence>
<accession>K1XLJ7</accession>
<proteinExistence type="predicted"/>
<name>K1XLJ7_MARBU</name>
<evidence type="ECO:0000313" key="3">
    <source>
        <dbReference type="Proteomes" id="UP000006753"/>
    </source>
</evidence>
<reference evidence="2 3" key="1">
    <citation type="journal article" date="2012" name="BMC Genomics">
        <title>Sequencing the genome of Marssonina brunnea reveals fungus-poplar co-evolution.</title>
        <authorList>
            <person name="Zhu S."/>
            <person name="Cao Y.-Z."/>
            <person name="Jiang C."/>
            <person name="Tan B.-Y."/>
            <person name="Wang Z."/>
            <person name="Feng S."/>
            <person name="Zhang L."/>
            <person name="Su X.-H."/>
            <person name="Brejova B."/>
            <person name="Vinar T."/>
            <person name="Xu M."/>
            <person name="Wang M.-X."/>
            <person name="Zhang S.-G."/>
            <person name="Huang M.-R."/>
            <person name="Wu R."/>
            <person name="Zhou Y."/>
        </authorList>
    </citation>
    <scope>NUCLEOTIDE SEQUENCE [LARGE SCALE GENOMIC DNA]</scope>
    <source>
        <strain evidence="2 3">MB_m1</strain>
    </source>
</reference>
<sequence length="392" mass="44109">MRVTRTKTGKLPTKVARDDVVSDYESPPPSPMSAASATAIEPTPELLQPEPIVPMESAPVFQTIKSNNKIESGLAIVRDLGGGRYEIISLKNVDSEAFSSKETGVLIKADDARHAAIKLGKDDWEAAAFKCAMAIGSADKTIFRFRKLPIELRYRIYDFAIAGYKVLRRSWNGEQAAKTVGFNLMIASKEIYEETKPFFYKNNFRIGQESKLCSSIPVICRDSLKEVTFEWFGWGRKDRTSWDIIMLCLPNVKILNLRITHWAISHQWPNTLGQQDMQVKKFVQTNLFEQAVADSSCLTEGFSEITGVRGLDTVRVINEGPRKAPAHDLSQDELKAFQDYLTEKLTMPKYVPPPPPPAPFKQAAKVTRKTAALLKVKKSKRKNWEDDSDYEG</sequence>
<dbReference type="AlphaFoldDB" id="K1XLJ7"/>
<dbReference type="Proteomes" id="UP000006753">
    <property type="component" value="Unassembled WGS sequence"/>
</dbReference>
<feature type="region of interest" description="Disordered" evidence="1">
    <location>
        <begin position="1"/>
        <end position="37"/>
    </location>
</feature>
<organism evidence="2 3">
    <name type="scientific">Marssonina brunnea f. sp. multigermtubi (strain MB_m1)</name>
    <name type="common">Marssonina leaf spot fungus</name>
    <dbReference type="NCBI Taxonomy" id="1072389"/>
    <lineage>
        <taxon>Eukaryota</taxon>
        <taxon>Fungi</taxon>
        <taxon>Dikarya</taxon>
        <taxon>Ascomycota</taxon>
        <taxon>Pezizomycotina</taxon>
        <taxon>Leotiomycetes</taxon>
        <taxon>Helotiales</taxon>
        <taxon>Drepanopezizaceae</taxon>
        <taxon>Drepanopeziza</taxon>
    </lineage>
</organism>
<dbReference type="KEGG" id="mbe:MBM_00556"/>
<evidence type="ECO:0000313" key="2">
    <source>
        <dbReference type="EMBL" id="EKD21443.1"/>
    </source>
</evidence>
<dbReference type="EMBL" id="JH921428">
    <property type="protein sequence ID" value="EKD21443.1"/>
    <property type="molecule type" value="Genomic_DNA"/>
</dbReference>
<dbReference type="OrthoDB" id="62952at2759"/>
<keyword evidence="3" id="KW-1185">Reference proteome</keyword>
<protein>
    <submittedName>
        <fullName evidence="2">Uncharacterized protein</fullName>
    </submittedName>
</protein>
<gene>
    <name evidence="2" type="ORF">MBM_00556</name>
</gene>
<dbReference type="HOGENOM" id="CLU_669119_0_0_1"/>
<dbReference type="OMA" id="INAECMQ"/>